<comment type="similarity">
    <text evidence="2">Belongs to the bacterial solute-binding protein SsuA/TauA family.</text>
</comment>
<name>A0ABS0AME9_9GAMM</name>
<evidence type="ECO:0000313" key="7">
    <source>
        <dbReference type="Proteomes" id="UP000662703"/>
    </source>
</evidence>
<dbReference type="Pfam" id="PF09084">
    <property type="entry name" value="NMT1"/>
    <property type="match status" value="1"/>
</dbReference>
<feature type="signal peptide" evidence="4">
    <location>
        <begin position="1"/>
        <end position="26"/>
    </location>
</feature>
<evidence type="ECO:0000256" key="4">
    <source>
        <dbReference type="SAM" id="SignalP"/>
    </source>
</evidence>
<keyword evidence="3 4" id="KW-0732">Signal</keyword>
<feature type="domain" description="SsuA/THI5-like" evidence="5">
    <location>
        <begin position="60"/>
        <end position="244"/>
    </location>
</feature>
<evidence type="ECO:0000256" key="1">
    <source>
        <dbReference type="ARBA" id="ARBA00004418"/>
    </source>
</evidence>
<evidence type="ECO:0000259" key="5">
    <source>
        <dbReference type="Pfam" id="PF09084"/>
    </source>
</evidence>
<feature type="chain" id="PRO_5047249792" evidence="4">
    <location>
        <begin position="27"/>
        <end position="350"/>
    </location>
</feature>
<sequence length="350" mass="37803">MLFSRAARFPILAALLALALLQPAQARERYTVAWTLYAGSMPLAYADETGILQKWGDRYGFDLEAVQMNDYIEAITQFSLGQFDAVIAMSLDALTIPAASGVDTTVVLPLSTSNGSDGIVVRGQDKTLADLEGLRINLVELSGSHYMLVRALESVGLRERDVTVVNTSDADIASVFEAADTRAVATWKPQLSQILAQYPDTTLVFDSSDIHGELLDVMIARSDALADNPDLGRAIAGAWFEAAALLRTDHPKHGDFMGFTAATLNTDRAGARNQLSTIDFLSPAQGLELIVGEDFAETQKQITHFAFDHGLLGEGVPNADFVGIETGRGTVIGNPDKVKLRFPTTWLEAQ</sequence>
<dbReference type="InterPro" id="IPR017793">
    <property type="entry name" value="ABC_transptr_urea-assoc_sub-bd"/>
</dbReference>
<evidence type="ECO:0000256" key="3">
    <source>
        <dbReference type="ARBA" id="ARBA00022729"/>
    </source>
</evidence>
<dbReference type="InterPro" id="IPR015168">
    <property type="entry name" value="SsuA/THI5"/>
</dbReference>
<gene>
    <name evidence="6" type="ORF">Y5W_00494</name>
</gene>
<reference evidence="6 7" key="1">
    <citation type="submission" date="2012-09" db="EMBL/GenBank/DDBJ databases">
        <title>Genome Sequence of alkane-degrading Bacterium Alcanivorax sp. 521-1.</title>
        <authorList>
            <person name="Lai Q."/>
            <person name="Shao Z."/>
        </authorList>
    </citation>
    <scope>NUCLEOTIDE SEQUENCE [LARGE SCALE GENOMIC DNA]</scope>
    <source>
        <strain evidence="6 7">521-1</strain>
    </source>
</reference>
<keyword evidence="7" id="KW-1185">Reference proteome</keyword>
<proteinExistence type="inferred from homology"/>
<dbReference type="RefSeq" id="WP_194864062.1">
    <property type="nucleotide sequence ID" value="NZ_ARXX01000005.1"/>
</dbReference>
<dbReference type="NCBIfam" id="TIGR03427">
    <property type="entry name" value="ABC_peri_uca"/>
    <property type="match status" value="1"/>
</dbReference>
<accession>A0ABS0AME9</accession>
<organism evidence="6 7">
    <name type="scientific">Alloalcanivorax profundimaris</name>
    <dbReference type="NCBI Taxonomy" id="2735259"/>
    <lineage>
        <taxon>Bacteria</taxon>
        <taxon>Pseudomonadati</taxon>
        <taxon>Pseudomonadota</taxon>
        <taxon>Gammaproteobacteria</taxon>
        <taxon>Oceanospirillales</taxon>
        <taxon>Alcanivoracaceae</taxon>
        <taxon>Alloalcanivorax</taxon>
    </lineage>
</organism>
<dbReference type="SUPFAM" id="SSF53850">
    <property type="entry name" value="Periplasmic binding protein-like II"/>
    <property type="match status" value="1"/>
</dbReference>
<evidence type="ECO:0000256" key="2">
    <source>
        <dbReference type="ARBA" id="ARBA00010742"/>
    </source>
</evidence>
<dbReference type="Proteomes" id="UP000662703">
    <property type="component" value="Unassembled WGS sequence"/>
</dbReference>
<protein>
    <submittedName>
        <fullName evidence="6">Nitrate/sulfonate/bicarbonate ABC transporter periplasmic components-like protein</fullName>
    </submittedName>
</protein>
<comment type="subcellular location">
    <subcellularLocation>
        <location evidence="1">Periplasm</location>
    </subcellularLocation>
</comment>
<comment type="caution">
    <text evidence="6">The sequence shown here is derived from an EMBL/GenBank/DDBJ whole genome shotgun (WGS) entry which is preliminary data.</text>
</comment>
<dbReference type="Gene3D" id="3.40.190.10">
    <property type="entry name" value="Periplasmic binding protein-like II"/>
    <property type="match status" value="2"/>
</dbReference>
<dbReference type="EMBL" id="ARXX01000005">
    <property type="protein sequence ID" value="MBF5055200.1"/>
    <property type="molecule type" value="Genomic_DNA"/>
</dbReference>
<dbReference type="PANTHER" id="PTHR30024">
    <property type="entry name" value="ALIPHATIC SULFONATES-BINDING PROTEIN-RELATED"/>
    <property type="match status" value="1"/>
</dbReference>
<evidence type="ECO:0000313" key="6">
    <source>
        <dbReference type="EMBL" id="MBF5055200.1"/>
    </source>
</evidence>
<dbReference type="PANTHER" id="PTHR30024:SF47">
    <property type="entry name" value="TAURINE-BINDING PERIPLASMIC PROTEIN"/>
    <property type="match status" value="1"/>
</dbReference>